<dbReference type="InterPro" id="IPR008538">
    <property type="entry name" value="Uma2"/>
</dbReference>
<accession>A0ABU8GWK5</accession>
<dbReference type="SUPFAM" id="SSF52980">
    <property type="entry name" value="Restriction endonuclease-like"/>
    <property type="match status" value="1"/>
</dbReference>
<dbReference type="EMBL" id="JBBAYM010000793">
    <property type="protein sequence ID" value="MEI5617566.1"/>
    <property type="molecule type" value="Genomic_DNA"/>
</dbReference>
<keyword evidence="2" id="KW-0255">Endonuclease</keyword>
<dbReference type="PANTHER" id="PTHR35400">
    <property type="entry name" value="SLR1083 PROTEIN"/>
    <property type="match status" value="1"/>
</dbReference>
<comment type="caution">
    <text evidence="2">The sequence shown here is derived from an EMBL/GenBank/DDBJ whole genome shotgun (WGS) entry which is preliminary data.</text>
</comment>
<dbReference type="Proteomes" id="UP001365781">
    <property type="component" value="Unassembled WGS sequence"/>
</dbReference>
<evidence type="ECO:0000259" key="1">
    <source>
        <dbReference type="Pfam" id="PF05685"/>
    </source>
</evidence>
<keyword evidence="2" id="KW-0378">Hydrolase</keyword>
<proteinExistence type="predicted"/>
<gene>
    <name evidence="2" type="ORF">WB403_51630</name>
</gene>
<feature type="domain" description="Putative restriction endonuclease" evidence="1">
    <location>
        <begin position="2"/>
        <end position="72"/>
    </location>
</feature>
<keyword evidence="2" id="KW-0540">Nuclease</keyword>
<feature type="non-terminal residue" evidence="2">
    <location>
        <position position="1"/>
    </location>
</feature>
<dbReference type="InterPro" id="IPR012296">
    <property type="entry name" value="Nuclease_put_TT1808"/>
</dbReference>
<evidence type="ECO:0000313" key="3">
    <source>
        <dbReference type="Proteomes" id="UP001365781"/>
    </source>
</evidence>
<dbReference type="Pfam" id="PF05685">
    <property type="entry name" value="Uma2"/>
    <property type="match status" value="1"/>
</dbReference>
<dbReference type="Gene3D" id="3.90.1570.10">
    <property type="entry name" value="tt1808, chain A"/>
    <property type="match status" value="1"/>
</dbReference>
<reference evidence="2 3" key="1">
    <citation type="submission" date="2024-03" db="EMBL/GenBank/DDBJ databases">
        <title>First Report of Pectobacterium brasiliscabiei causing potato scab in china.</title>
        <authorList>
            <person name="Handique U."/>
        </authorList>
    </citation>
    <scope>NUCLEOTIDE SEQUENCE [LARGE SCALE GENOMIC DNA]</scope>
    <source>
        <strain evidence="2 3">ZRIMU1503</strain>
    </source>
</reference>
<name>A0ABU8GWK5_9ACTN</name>
<dbReference type="PANTHER" id="PTHR35400:SF1">
    <property type="entry name" value="SLR1083 PROTEIN"/>
    <property type="match status" value="1"/>
</dbReference>
<sequence>RLAVEISDSTLDMDLSRKARLYAKYNVPEYWVVDVEARVIHQLGAPIDEAYSQHRQITFGDELAAMTIAELKVATVGL</sequence>
<organism evidence="2 3">
    <name type="scientific">Streptomyces brasiliscabiei</name>
    <dbReference type="NCBI Taxonomy" id="2736302"/>
    <lineage>
        <taxon>Bacteria</taxon>
        <taxon>Bacillati</taxon>
        <taxon>Actinomycetota</taxon>
        <taxon>Actinomycetes</taxon>
        <taxon>Kitasatosporales</taxon>
        <taxon>Streptomycetaceae</taxon>
        <taxon>Streptomyces</taxon>
    </lineage>
</organism>
<protein>
    <submittedName>
        <fullName evidence="2">Uma2 family endonuclease</fullName>
    </submittedName>
</protein>
<dbReference type="RefSeq" id="WP_336559393.1">
    <property type="nucleotide sequence ID" value="NZ_JBBAYM010000793.1"/>
</dbReference>
<dbReference type="InterPro" id="IPR011335">
    <property type="entry name" value="Restrct_endonuc-II-like"/>
</dbReference>
<dbReference type="CDD" id="cd06260">
    <property type="entry name" value="DUF820-like"/>
    <property type="match status" value="1"/>
</dbReference>
<keyword evidence="3" id="KW-1185">Reference proteome</keyword>
<evidence type="ECO:0000313" key="2">
    <source>
        <dbReference type="EMBL" id="MEI5617566.1"/>
    </source>
</evidence>
<dbReference type="GO" id="GO:0004519">
    <property type="term" value="F:endonuclease activity"/>
    <property type="evidence" value="ECO:0007669"/>
    <property type="project" value="UniProtKB-KW"/>
</dbReference>